<dbReference type="InterPro" id="IPR011711">
    <property type="entry name" value="GntR_C"/>
</dbReference>
<evidence type="ECO:0000313" key="6">
    <source>
        <dbReference type="Proteomes" id="UP001284601"/>
    </source>
</evidence>
<dbReference type="Gene3D" id="1.10.10.10">
    <property type="entry name" value="Winged helix-like DNA-binding domain superfamily/Winged helix DNA-binding domain"/>
    <property type="match status" value="1"/>
</dbReference>
<dbReference type="Pfam" id="PF07729">
    <property type="entry name" value="FCD"/>
    <property type="match status" value="1"/>
</dbReference>
<keyword evidence="1" id="KW-0805">Transcription regulation</keyword>
<keyword evidence="2" id="KW-0238">DNA-binding</keyword>
<dbReference type="InterPro" id="IPR036388">
    <property type="entry name" value="WH-like_DNA-bd_sf"/>
</dbReference>
<dbReference type="EMBL" id="JAWSTH010000043">
    <property type="protein sequence ID" value="MDW5595915.1"/>
    <property type="molecule type" value="Genomic_DNA"/>
</dbReference>
<reference evidence="6" key="1">
    <citation type="submission" date="2023-07" db="EMBL/GenBank/DDBJ databases">
        <title>Conexibacter stalactiti sp. nov., isolated from stalactites in a lava cave and emended description of the genus Conexibacter.</title>
        <authorList>
            <person name="Lee S.D."/>
        </authorList>
    </citation>
    <scope>NUCLEOTIDE SEQUENCE [LARGE SCALE GENOMIC DNA]</scope>
    <source>
        <strain evidence="6">KCTC 39840</strain>
    </source>
</reference>
<evidence type="ECO:0000313" key="5">
    <source>
        <dbReference type="EMBL" id="MDW5595915.1"/>
    </source>
</evidence>
<evidence type="ECO:0000256" key="2">
    <source>
        <dbReference type="ARBA" id="ARBA00023125"/>
    </source>
</evidence>
<name>A0ABU4HRI9_9ACTN</name>
<dbReference type="InterPro" id="IPR000524">
    <property type="entry name" value="Tscrpt_reg_HTH_GntR"/>
</dbReference>
<keyword evidence="3" id="KW-0804">Transcription</keyword>
<dbReference type="Proteomes" id="UP001284601">
    <property type="component" value="Unassembled WGS sequence"/>
</dbReference>
<sequence>MSRLYRELLETITAEIVAGDRQPGEMLPKETDLAEQFEVSRGVAREGIRALQERGLVDVKHGKGATVTPANRWDVLSPDVLGAALRSRRASGMIEAYLESRRILEVPAAEIAARRASAQQLDEVRAAHEAMRRAASRRSPRAEELFHATDQRFHQALARATHNAALAQMIERIHSAIYAAWSSELPLRERYARAIKEHQAILDAVVDGDPEAAGSAMQQHLEIRRP</sequence>
<dbReference type="PANTHER" id="PTHR43537:SF5">
    <property type="entry name" value="UXU OPERON TRANSCRIPTIONAL REGULATOR"/>
    <property type="match status" value="1"/>
</dbReference>
<gene>
    <name evidence="5" type="ORF">R7226_16320</name>
</gene>
<dbReference type="SUPFAM" id="SSF48008">
    <property type="entry name" value="GntR ligand-binding domain-like"/>
    <property type="match status" value="1"/>
</dbReference>
<dbReference type="SUPFAM" id="SSF46785">
    <property type="entry name" value="Winged helix' DNA-binding domain"/>
    <property type="match status" value="1"/>
</dbReference>
<comment type="caution">
    <text evidence="5">The sequence shown here is derived from an EMBL/GenBank/DDBJ whole genome shotgun (WGS) entry which is preliminary data.</text>
</comment>
<dbReference type="PROSITE" id="PS50949">
    <property type="entry name" value="HTH_GNTR"/>
    <property type="match status" value="1"/>
</dbReference>
<organism evidence="5 6">
    <name type="scientific">Conexibacter stalactiti</name>
    <dbReference type="NCBI Taxonomy" id="1940611"/>
    <lineage>
        <taxon>Bacteria</taxon>
        <taxon>Bacillati</taxon>
        <taxon>Actinomycetota</taxon>
        <taxon>Thermoleophilia</taxon>
        <taxon>Solirubrobacterales</taxon>
        <taxon>Conexibacteraceae</taxon>
        <taxon>Conexibacter</taxon>
    </lineage>
</organism>
<keyword evidence="6" id="KW-1185">Reference proteome</keyword>
<dbReference type="PANTHER" id="PTHR43537">
    <property type="entry name" value="TRANSCRIPTIONAL REGULATOR, GNTR FAMILY"/>
    <property type="match status" value="1"/>
</dbReference>
<accession>A0ABU4HRI9</accession>
<evidence type="ECO:0000256" key="1">
    <source>
        <dbReference type="ARBA" id="ARBA00023015"/>
    </source>
</evidence>
<dbReference type="CDD" id="cd07377">
    <property type="entry name" value="WHTH_GntR"/>
    <property type="match status" value="1"/>
</dbReference>
<dbReference type="SMART" id="SM00345">
    <property type="entry name" value="HTH_GNTR"/>
    <property type="match status" value="1"/>
</dbReference>
<evidence type="ECO:0000256" key="3">
    <source>
        <dbReference type="ARBA" id="ARBA00023163"/>
    </source>
</evidence>
<dbReference type="Gene3D" id="1.20.120.530">
    <property type="entry name" value="GntR ligand-binding domain-like"/>
    <property type="match status" value="1"/>
</dbReference>
<protein>
    <submittedName>
        <fullName evidence="5">FadR/GntR family transcriptional regulator</fullName>
    </submittedName>
</protein>
<dbReference type="PRINTS" id="PR00035">
    <property type="entry name" value="HTHGNTR"/>
</dbReference>
<evidence type="ECO:0000259" key="4">
    <source>
        <dbReference type="PROSITE" id="PS50949"/>
    </source>
</evidence>
<feature type="domain" description="HTH gntR-type" evidence="4">
    <location>
        <begin position="2"/>
        <end position="70"/>
    </location>
</feature>
<dbReference type="Pfam" id="PF00392">
    <property type="entry name" value="GntR"/>
    <property type="match status" value="1"/>
</dbReference>
<dbReference type="SMART" id="SM00895">
    <property type="entry name" value="FCD"/>
    <property type="match status" value="1"/>
</dbReference>
<dbReference type="RefSeq" id="WP_318598260.1">
    <property type="nucleotide sequence ID" value="NZ_JAWSTH010000043.1"/>
</dbReference>
<dbReference type="InterPro" id="IPR008920">
    <property type="entry name" value="TF_FadR/GntR_C"/>
</dbReference>
<dbReference type="InterPro" id="IPR036390">
    <property type="entry name" value="WH_DNA-bd_sf"/>
</dbReference>
<proteinExistence type="predicted"/>